<dbReference type="EMBL" id="MU250542">
    <property type="protein sequence ID" value="KAG7443977.1"/>
    <property type="molecule type" value="Genomic_DNA"/>
</dbReference>
<accession>A0A9P8ARL4</accession>
<dbReference type="RefSeq" id="XP_043037477.1">
    <property type="nucleotide sequence ID" value="XM_043180453.1"/>
</dbReference>
<dbReference type="AlphaFoldDB" id="A0A9P8ARL4"/>
<evidence type="ECO:0000313" key="2">
    <source>
        <dbReference type="Proteomes" id="UP000812287"/>
    </source>
</evidence>
<sequence>MCVRHKHEGRPSTKPAGYCSEDFWNRSIDDWCGRMPWEVMLRVRMTHYRRRRPRWASQWRIYEYGISLFIANGAAMEDLVGLRHKGVEPAVKPGRIFGYVHEWKRHWLAVILFAIDPLPLQEIRYPSLELSGDIMAWDMFMFVRPTLWLLVDVPSGIFAPESVSLPVSLCVIGLLLFQTKGIEPDGIITAIHAIKLSGVS</sequence>
<dbReference type="GeneID" id="66102749"/>
<proteinExistence type="predicted"/>
<keyword evidence="2" id="KW-1185">Reference proteome</keyword>
<gene>
    <name evidence="1" type="ORF">BT62DRAFT_306763</name>
</gene>
<evidence type="ECO:0000313" key="1">
    <source>
        <dbReference type="EMBL" id="KAG7443977.1"/>
    </source>
</evidence>
<organism evidence="1 2">
    <name type="scientific">Guyanagaster necrorhizus</name>
    <dbReference type="NCBI Taxonomy" id="856835"/>
    <lineage>
        <taxon>Eukaryota</taxon>
        <taxon>Fungi</taxon>
        <taxon>Dikarya</taxon>
        <taxon>Basidiomycota</taxon>
        <taxon>Agaricomycotina</taxon>
        <taxon>Agaricomycetes</taxon>
        <taxon>Agaricomycetidae</taxon>
        <taxon>Agaricales</taxon>
        <taxon>Marasmiineae</taxon>
        <taxon>Physalacriaceae</taxon>
        <taxon>Guyanagaster</taxon>
    </lineage>
</organism>
<reference evidence="1" key="1">
    <citation type="submission" date="2020-11" db="EMBL/GenBank/DDBJ databases">
        <title>Adaptations for nitrogen fixation in a non-lichenized fungal sporocarp promotes dispersal by wood-feeding termites.</title>
        <authorList>
            <consortium name="DOE Joint Genome Institute"/>
            <person name="Koch R.A."/>
            <person name="Yoon G."/>
            <person name="Arayal U."/>
            <person name="Lail K."/>
            <person name="Amirebrahimi M."/>
            <person name="Labutti K."/>
            <person name="Lipzen A."/>
            <person name="Riley R."/>
            <person name="Barry K."/>
            <person name="Henrissat B."/>
            <person name="Grigoriev I.V."/>
            <person name="Herr J.R."/>
            <person name="Aime M.C."/>
        </authorList>
    </citation>
    <scope>NUCLEOTIDE SEQUENCE</scope>
    <source>
        <strain evidence="1">MCA 3950</strain>
    </source>
</reference>
<comment type="caution">
    <text evidence="1">The sequence shown here is derived from an EMBL/GenBank/DDBJ whole genome shotgun (WGS) entry which is preliminary data.</text>
</comment>
<protein>
    <submittedName>
        <fullName evidence="1">Uncharacterized protein</fullName>
    </submittedName>
</protein>
<dbReference type="Proteomes" id="UP000812287">
    <property type="component" value="Unassembled WGS sequence"/>
</dbReference>
<name>A0A9P8ARL4_9AGAR</name>